<dbReference type="AlphaFoldDB" id="A0A8E2J583"/>
<name>A0A8E2J583_9APHY</name>
<feature type="compositionally biased region" description="Low complexity" evidence="1">
    <location>
        <begin position="484"/>
        <end position="494"/>
    </location>
</feature>
<sequence>MPRLFGRSSKGHQRDQYEYYGEYEPAQEQYGYEDDYYGQSADLSRQPSAWRKALSRKKSSTKKTYHGEQQYSLPPGLYHDPSRRTAVEDYYETDPHRPASSGTESFAELLSRSDSPIPMVQRESSLSRLQEAFADHGTYAPAISQQNSGMPSVRTPQYGPRPLPPGHGPVEMSTVNEARHQPMLVNNVTPEGIRPDVLHAPDGYRVPEKKPERRRELPRPPYNTPVQHHDPPVQPYRPTTQPYKPTHRHYDQVERYNDRKPPEEYPPAVVVVEKGRHGKKDTYYIIPGGVPVVFEDEEGNELTRVGDFSGNYRPTKPRPIIVEDSHGREIFRTGFDDNQSSSSRSRYDDEYYRREEHSSRRSRPTRHEYRDYDERSSDYSGSREKSSRRYDDYEGDRRHRSSPRQYDGAYESYDGPNVVYIDPLGGRSPGSVPIPSRSTSPKHIHLHSGDVYSSKQEGQYYTKPRSHDSRDSSSNVIYLDDVRSQSSRSSGSRGKAQREHSRYR</sequence>
<protein>
    <submittedName>
        <fullName evidence="2">Uncharacterized protein</fullName>
    </submittedName>
</protein>
<dbReference type="OrthoDB" id="3240950at2759"/>
<accession>A0A8E2J583</accession>
<feature type="compositionally biased region" description="Basic and acidic residues" evidence="1">
    <location>
        <begin position="80"/>
        <end position="97"/>
    </location>
</feature>
<feature type="compositionally biased region" description="Basic and acidic residues" evidence="1">
    <location>
        <begin position="345"/>
        <end position="397"/>
    </location>
</feature>
<dbReference type="EMBL" id="KV722353">
    <property type="protein sequence ID" value="OCH93592.1"/>
    <property type="molecule type" value="Genomic_DNA"/>
</dbReference>
<gene>
    <name evidence="2" type="ORF">OBBRIDRAFT_832525</name>
</gene>
<evidence type="ECO:0000256" key="1">
    <source>
        <dbReference type="SAM" id="MobiDB-lite"/>
    </source>
</evidence>
<reference evidence="2 3" key="1">
    <citation type="submission" date="2016-07" db="EMBL/GenBank/DDBJ databases">
        <title>Draft genome of the white-rot fungus Obba rivulosa 3A-2.</title>
        <authorList>
            <consortium name="DOE Joint Genome Institute"/>
            <person name="Miettinen O."/>
            <person name="Riley R."/>
            <person name="Acob R."/>
            <person name="Barry K."/>
            <person name="Cullen D."/>
            <person name="De Vries R."/>
            <person name="Hainaut M."/>
            <person name="Hatakka A."/>
            <person name="Henrissat B."/>
            <person name="Hilden K."/>
            <person name="Kuo R."/>
            <person name="Labutti K."/>
            <person name="Lipzen A."/>
            <person name="Makela M.R."/>
            <person name="Sandor L."/>
            <person name="Spatafora J.W."/>
            <person name="Grigoriev I.V."/>
            <person name="Hibbett D.S."/>
        </authorList>
    </citation>
    <scope>NUCLEOTIDE SEQUENCE [LARGE SCALE GENOMIC DNA]</scope>
    <source>
        <strain evidence="2 3">3A-2</strain>
    </source>
</reference>
<feature type="region of interest" description="Disordered" evidence="1">
    <location>
        <begin position="188"/>
        <end position="248"/>
    </location>
</feature>
<organism evidence="2 3">
    <name type="scientific">Obba rivulosa</name>
    <dbReference type="NCBI Taxonomy" id="1052685"/>
    <lineage>
        <taxon>Eukaryota</taxon>
        <taxon>Fungi</taxon>
        <taxon>Dikarya</taxon>
        <taxon>Basidiomycota</taxon>
        <taxon>Agaricomycotina</taxon>
        <taxon>Agaricomycetes</taxon>
        <taxon>Polyporales</taxon>
        <taxon>Gelatoporiaceae</taxon>
        <taxon>Obba</taxon>
    </lineage>
</organism>
<evidence type="ECO:0000313" key="3">
    <source>
        <dbReference type="Proteomes" id="UP000250043"/>
    </source>
</evidence>
<dbReference type="Proteomes" id="UP000250043">
    <property type="component" value="Unassembled WGS sequence"/>
</dbReference>
<proteinExistence type="predicted"/>
<feature type="region of interest" description="Disordered" evidence="1">
    <location>
        <begin position="38"/>
        <end position="173"/>
    </location>
</feature>
<keyword evidence="3" id="KW-1185">Reference proteome</keyword>
<evidence type="ECO:0000313" key="2">
    <source>
        <dbReference type="EMBL" id="OCH93592.1"/>
    </source>
</evidence>
<feature type="compositionally biased region" description="Basic and acidic residues" evidence="1">
    <location>
        <begin position="205"/>
        <end position="218"/>
    </location>
</feature>
<feature type="compositionally biased region" description="Basic and acidic residues" evidence="1">
    <location>
        <begin position="321"/>
        <end position="335"/>
    </location>
</feature>
<feature type="compositionally biased region" description="Basic residues" evidence="1">
    <location>
        <begin position="53"/>
        <end position="64"/>
    </location>
</feature>
<feature type="region of interest" description="Disordered" evidence="1">
    <location>
        <begin position="303"/>
        <end position="504"/>
    </location>
</feature>